<keyword evidence="1" id="KW-0812">Transmembrane</keyword>
<keyword evidence="1" id="KW-1133">Transmembrane helix</keyword>
<dbReference type="Proteomes" id="UP000216852">
    <property type="component" value="Unassembled WGS sequence"/>
</dbReference>
<keyword evidence="3" id="KW-1185">Reference proteome</keyword>
<comment type="caution">
    <text evidence="2">The sequence shown here is derived from an EMBL/GenBank/DDBJ whole genome shotgun (WGS) entry which is preliminary data.</text>
</comment>
<accession>A0ABX4H3E1</accession>
<protein>
    <submittedName>
        <fullName evidence="2">Uncharacterized protein</fullName>
    </submittedName>
</protein>
<feature type="transmembrane region" description="Helical" evidence="1">
    <location>
        <begin position="30"/>
        <end position="47"/>
    </location>
</feature>
<reference evidence="2 3" key="1">
    <citation type="submission" date="2017-07" db="EMBL/GenBank/DDBJ databases">
        <title>Isolation and whole genome analysis of endospore-forming bacteria from heroin.</title>
        <authorList>
            <person name="Kalinowski J."/>
            <person name="Ahrens B."/>
            <person name="Al-Dilaimi A."/>
            <person name="Winkler A."/>
            <person name="Wibberg D."/>
            <person name="Schleenbecker U."/>
            <person name="Ruckert C."/>
            <person name="Wolfel R."/>
            <person name="Grass G."/>
        </authorList>
    </citation>
    <scope>NUCLEOTIDE SEQUENCE [LARGE SCALE GENOMIC DNA]</scope>
    <source>
        <strain evidence="2 3">7517-1</strain>
    </source>
</reference>
<proteinExistence type="predicted"/>
<organism evidence="2 3">
    <name type="scientific">Terribacillus saccharophilus</name>
    <dbReference type="NCBI Taxonomy" id="361277"/>
    <lineage>
        <taxon>Bacteria</taxon>
        <taxon>Bacillati</taxon>
        <taxon>Bacillota</taxon>
        <taxon>Bacilli</taxon>
        <taxon>Bacillales</taxon>
        <taxon>Bacillaceae</taxon>
        <taxon>Terribacillus</taxon>
    </lineage>
</organism>
<evidence type="ECO:0000256" key="1">
    <source>
        <dbReference type="SAM" id="Phobius"/>
    </source>
</evidence>
<evidence type="ECO:0000313" key="2">
    <source>
        <dbReference type="EMBL" id="PAE01619.1"/>
    </source>
</evidence>
<name>A0ABX4H3E1_9BACI</name>
<keyword evidence="1" id="KW-0472">Membrane</keyword>
<dbReference type="EMBL" id="NPBJ01000003">
    <property type="protein sequence ID" value="PAE01619.1"/>
    <property type="molecule type" value="Genomic_DNA"/>
</dbReference>
<sequence length="76" mass="8364">MNKVRGLCPSLIINIIIYINTSAMQKNTKFFLILLAAAAFIAYNIYGGVWLNILSAGLAIATLIVAFSDLFKRKGR</sequence>
<gene>
    <name evidence="2" type="ORF">CHH48_02415</name>
</gene>
<evidence type="ECO:0000313" key="3">
    <source>
        <dbReference type="Proteomes" id="UP000216852"/>
    </source>
</evidence>
<feature type="transmembrane region" description="Helical" evidence="1">
    <location>
        <begin position="53"/>
        <end position="71"/>
    </location>
</feature>